<comment type="subcellular location">
    <subcellularLocation>
        <location evidence="5">Membrane</location>
        <topology evidence="5">Single-pass membrane protein</topology>
    </subcellularLocation>
</comment>
<dbReference type="FunFam" id="3.40.50.2000:FF:000050">
    <property type="entry name" value="UDP-glucuronosyltransferase"/>
    <property type="match status" value="1"/>
</dbReference>
<keyword evidence="5" id="KW-0732">Signal</keyword>
<keyword evidence="2 4" id="KW-0328">Glycosyltransferase</keyword>
<evidence type="ECO:0000256" key="5">
    <source>
        <dbReference type="RuleBase" id="RU362059"/>
    </source>
</evidence>
<dbReference type="Gene3D" id="3.40.50.2000">
    <property type="entry name" value="Glycogen Phosphorylase B"/>
    <property type="match status" value="1"/>
</dbReference>
<comment type="caution">
    <text evidence="6">The sequence shown here is derived from an EMBL/GenBank/DDBJ whole genome shotgun (WGS) entry which is preliminary data.</text>
</comment>
<feature type="transmembrane region" description="Helical" evidence="5">
    <location>
        <begin position="489"/>
        <end position="507"/>
    </location>
</feature>
<dbReference type="GO" id="GO:0016020">
    <property type="term" value="C:membrane"/>
    <property type="evidence" value="ECO:0007669"/>
    <property type="project" value="UniProtKB-SubCell"/>
</dbReference>
<evidence type="ECO:0000313" key="6">
    <source>
        <dbReference type="EMBL" id="KAJ8709287.1"/>
    </source>
</evidence>
<protein>
    <recommendedName>
        <fullName evidence="5">UDP-glucuronosyltransferase</fullName>
        <ecNumber evidence="5">2.4.1.17</ecNumber>
    </recommendedName>
</protein>
<dbReference type="GO" id="GO:0015020">
    <property type="term" value="F:glucuronosyltransferase activity"/>
    <property type="evidence" value="ECO:0007669"/>
    <property type="project" value="UniProtKB-EC"/>
</dbReference>
<evidence type="ECO:0000256" key="3">
    <source>
        <dbReference type="ARBA" id="ARBA00022679"/>
    </source>
</evidence>
<evidence type="ECO:0000313" key="7">
    <source>
        <dbReference type="Proteomes" id="UP001231518"/>
    </source>
</evidence>
<name>A0AAD8DMY9_MYTSE</name>
<reference evidence="6" key="1">
    <citation type="submission" date="2023-03" db="EMBL/GenBank/DDBJ databases">
        <title>Chromosome-level genomes of two armyworms, Mythimna separata and Mythimna loreyi, provide insights into the biosynthesis and reception of sex pheromones.</title>
        <authorList>
            <person name="Zhao H."/>
        </authorList>
    </citation>
    <scope>NUCLEOTIDE SEQUENCE</scope>
    <source>
        <strain evidence="6">BeijingLab</strain>
        <tissue evidence="6">Pupa</tissue>
    </source>
</reference>
<keyword evidence="7" id="KW-1185">Reference proteome</keyword>
<evidence type="ECO:0000256" key="4">
    <source>
        <dbReference type="RuleBase" id="RU003718"/>
    </source>
</evidence>
<dbReference type="EC" id="2.4.1.17" evidence="5"/>
<gene>
    <name evidence="6" type="ORF">PYW07_009113</name>
</gene>
<organism evidence="6 7">
    <name type="scientific">Mythimna separata</name>
    <name type="common">Oriental armyworm</name>
    <name type="synonym">Pseudaletia separata</name>
    <dbReference type="NCBI Taxonomy" id="271217"/>
    <lineage>
        <taxon>Eukaryota</taxon>
        <taxon>Metazoa</taxon>
        <taxon>Ecdysozoa</taxon>
        <taxon>Arthropoda</taxon>
        <taxon>Hexapoda</taxon>
        <taxon>Insecta</taxon>
        <taxon>Pterygota</taxon>
        <taxon>Neoptera</taxon>
        <taxon>Endopterygota</taxon>
        <taxon>Lepidoptera</taxon>
        <taxon>Glossata</taxon>
        <taxon>Ditrysia</taxon>
        <taxon>Noctuoidea</taxon>
        <taxon>Noctuidae</taxon>
        <taxon>Noctuinae</taxon>
        <taxon>Hadenini</taxon>
        <taxon>Mythimna</taxon>
    </lineage>
</organism>
<keyword evidence="5" id="KW-0472">Membrane</keyword>
<proteinExistence type="inferred from homology"/>
<dbReference type="PROSITE" id="PS00375">
    <property type="entry name" value="UDPGT"/>
    <property type="match status" value="1"/>
</dbReference>
<sequence>MASKIMEKMKTFWMLFSIMLAFSEASKILVVFPMPSRSHGNLGDGIVRNLLKAGHEVTYITPFTYKNPPSNLRTIDVSSNFDLLPKDILSIKSIMDKTADDISIGLMIFMMTEITKATISNEATQKLLNDPKEQFDVVIAEWMFSDLPAGFATVYDCPLIWLSSVEVHWMILQLIDEPTNPAYSVDIMSTYTPPLNFFQRANELWMQIKMQLLNYFWLDGVQEAAYESHIVPLVTKRGRKPPTFNEARYNASMILSNAYVSTCGAISLPQSHKYIGGYHIDDNVQPLPADLKKLMDSAKDGVVYFSMGSNLKSKDLPDEVKTSILKMFGTLKQTVLWKFEEVLPNLPKNVHILEWAPQQAILSHPNLAVFVTHGGLLSTTEAVHFGVPIIGIPVFADQFMNVEKAKARGFAERVDLAYTMADTLKTKILEVIGNKRYAEKAKELSFIHHDRPVKPGQELVHWVNHVINTRGAQHLRSPAVDLPFYKRKFLDLAALLAVLVLAVYILLKRALAYICSRVCSTKQKTGSKKKHN</sequence>
<dbReference type="PANTHER" id="PTHR48043:SF159">
    <property type="entry name" value="EG:EG0003.4 PROTEIN-RELATED"/>
    <property type="match status" value="1"/>
</dbReference>
<keyword evidence="5" id="KW-1133">Transmembrane helix</keyword>
<dbReference type="Pfam" id="PF00201">
    <property type="entry name" value="UDPGT"/>
    <property type="match status" value="1"/>
</dbReference>
<evidence type="ECO:0000256" key="2">
    <source>
        <dbReference type="ARBA" id="ARBA00022676"/>
    </source>
</evidence>
<accession>A0AAD8DMY9</accession>
<dbReference type="SUPFAM" id="SSF53756">
    <property type="entry name" value="UDP-Glycosyltransferase/glycogen phosphorylase"/>
    <property type="match status" value="1"/>
</dbReference>
<comment type="catalytic activity">
    <reaction evidence="5">
        <text>glucuronate acceptor + UDP-alpha-D-glucuronate = acceptor beta-D-glucuronoside + UDP + H(+)</text>
        <dbReference type="Rhea" id="RHEA:21032"/>
        <dbReference type="ChEBI" id="CHEBI:15378"/>
        <dbReference type="ChEBI" id="CHEBI:58052"/>
        <dbReference type="ChEBI" id="CHEBI:58223"/>
        <dbReference type="ChEBI" id="CHEBI:132367"/>
        <dbReference type="ChEBI" id="CHEBI:132368"/>
        <dbReference type="EC" id="2.4.1.17"/>
    </reaction>
</comment>
<keyword evidence="3 4" id="KW-0808">Transferase</keyword>
<feature type="chain" id="PRO_5041775741" description="UDP-glucuronosyltransferase" evidence="5">
    <location>
        <begin position="26"/>
        <end position="532"/>
    </location>
</feature>
<comment type="similarity">
    <text evidence="1 4">Belongs to the UDP-glycosyltransferase family.</text>
</comment>
<dbReference type="CDD" id="cd03784">
    <property type="entry name" value="GT1_Gtf-like"/>
    <property type="match status" value="1"/>
</dbReference>
<evidence type="ECO:0000256" key="1">
    <source>
        <dbReference type="ARBA" id="ARBA00009995"/>
    </source>
</evidence>
<dbReference type="AlphaFoldDB" id="A0AAD8DMY9"/>
<dbReference type="InterPro" id="IPR035595">
    <property type="entry name" value="UDP_glycos_trans_CS"/>
</dbReference>
<feature type="signal peptide" evidence="5">
    <location>
        <begin position="1"/>
        <end position="25"/>
    </location>
</feature>
<dbReference type="EMBL" id="JARGEI010000024">
    <property type="protein sequence ID" value="KAJ8709287.1"/>
    <property type="molecule type" value="Genomic_DNA"/>
</dbReference>
<dbReference type="PANTHER" id="PTHR48043">
    <property type="entry name" value="EG:EG0003.4 PROTEIN-RELATED"/>
    <property type="match status" value="1"/>
</dbReference>
<dbReference type="InterPro" id="IPR050271">
    <property type="entry name" value="UDP-glycosyltransferase"/>
</dbReference>
<dbReference type="Proteomes" id="UP001231518">
    <property type="component" value="Chromosome 22"/>
</dbReference>
<dbReference type="InterPro" id="IPR002213">
    <property type="entry name" value="UDP_glucos_trans"/>
</dbReference>
<keyword evidence="5" id="KW-0812">Transmembrane</keyword>